<keyword evidence="3" id="KW-1185">Reference proteome</keyword>
<feature type="domain" description="RPW8" evidence="1">
    <location>
        <begin position="243"/>
        <end position="291"/>
    </location>
</feature>
<evidence type="ECO:0000313" key="2">
    <source>
        <dbReference type="EMBL" id="TQD73035.1"/>
    </source>
</evidence>
<sequence length="293" mass="32870">MRRIVMQYKPLVEDLKFTLDCLRPRDIREIGELNVELGLPKDEIERLQQQIEEGSKLVDKLTKLSIWNCNILCSFCECLKPSYTDRLPELNSSLRELFELLKLQEAREMKAILLLNRALQEAKGLQKLSGSNTQTVVQERIGGSGLKQASKLLKRERDMLRVRQEAKGVQGLSGSNTQTVVQERIGGSGLKQATKLLKRERDMLRVRQEAKGVQGLSGSNTQTVVQEQIGGSGLKQAAPINGGGAAIEAVFEVLFSAVIQTKEKTRVFKRILGHLESTLYNIKPLIEKIAEYN</sequence>
<reference evidence="2 3" key="1">
    <citation type="journal article" date="2019" name="G3 (Bethesda)">
        <title>Sequencing of a Wild Apple (Malus baccata) Genome Unravels the Differences Between Cultivated and Wild Apple Species Regarding Disease Resistance and Cold Tolerance.</title>
        <authorList>
            <person name="Chen X."/>
        </authorList>
    </citation>
    <scope>NUCLEOTIDE SEQUENCE [LARGE SCALE GENOMIC DNA]</scope>
    <source>
        <strain evidence="3">cv. Shandingzi</strain>
        <tissue evidence="2">Leaves</tissue>
    </source>
</reference>
<dbReference type="Proteomes" id="UP000315295">
    <property type="component" value="Unassembled WGS sequence"/>
</dbReference>
<comment type="caution">
    <text evidence="2">The sequence shown here is derived from an EMBL/GenBank/DDBJ whole genome shotgun (WGS) entry which is preliminary data.</text>
</comment>
<evidence type="ECO:0000313" key="3">
    <source>
        <dbReference type="Proteomes" id="UP000315295"/>
    </source>
</evidence>
<dbReference type="AlphaFoldDB" id="A0A540KFN4"/>
<feature type="domain" description="RPW8" evidence="1">
    <location>
        <begin position="3"/>
        <end position="113"/>
    </location>
</feature>
<evidence type="ECO:0000259" key="1">
    <source>
        <dbReference type="Pfam" id="PF05659"/>
    </source>
</evidence>
<dbReference type="InterPro" id="IPR008808">
    <property type="entry name" value="Powdery_mildew-R_dom"/>
</dbReference>
<name>A0A540KFN4_MALBA</name>
<protein>
    <recommendedName>
        <fullName evidence="1">RPW8 domain-containing protein</fullName>
    </recommendedName>
</protein>
<dbReference type="EMBL" id="VIEB01001339">
    <property type="protein sequence ID" value="TQD73035.1"/>
    <property type="molecule type" value="Genomic_DNA"/>
</dbReference>
<accession>A0A540KFN4</accession>
<gene>
    <name evidence="2" type="ORF">C1H46_041433</name>
</gene>
<organism evidence="2 3">
    <name type="scientific">Malus baccata</name>
    <name type="common">Siberian crab apple</name>
    <name type="synonym">Pyrus baccata</name>
    <dbReference type="NCBI Taxonomy" id="106549"/>
    <lineage>
        <taxon>Eukaryota</taxon>
        <taxon>Viridiplantae</taxon>
        <taxon>Streptophyta</taxon>
        <taxon>Embryophyta</taxon>
        <taxon>Tracheophyta</taxon>
        <taxon>Spermatophyta</taxon>
        <taxon>Magnoliopsida</taxon>
        <taxon>eudicotyledons</taxon>
        <taxon>Gunneridae</taxon>
        <taxon>Pentapetalae</taxon>
        <taxon>rosids</taxon>
        <taxon>fabids</taxon>
        <taxon>Rosales</taxon>
        <taxon>Rosaceae</taxon>
        <taxon>Amygdaloideae</taxon>
        <taxon>Maleae</taxon>
        <taxon>Malus</taxon>
    </lineage>
</organism>
<proteinExistence type="predicted"/>
<dbReference type="Pfam" id="PF05659">
    <property type="entry name" value="RPW8"/>
    <property type="match status" value="2"/>
</dbReference>